<dbReference type="EMBL" id="FQVY01000001">
    <property type="protein sequence ID" value="SHF73554.1"/>
    <property type="molecule type" value="Genomic_DNA"/>
</dbReference>
<proteinExistence type="predicted"/>
<sequence length="380" mass="43835">MTDTERDLRTAMNNLLCMITLSGRMNQTLKELEALFAVSDFEKRIFEQPQQMRGYAEAKAMLCDAVEQIKATYGKQIISEAYEAFKNALSEPAFCKETAIDIVLEKTEAAKLFNDVFNRMVDMENAFPDEADGYLIFVELVREVRSQTTRSDTAADICPYCNGLPSKTAKADFFGENHDDNEGYVWACECGAYAYMNREGNVIGTMADRELHYQRKIVKKILFDLCGTAGMTIYESCRWAAWITGKSLNTVQDVEYLSMEDCDAVRSLYDGVKERLKTKRFQYPHTHGELIKFLEDGGRMMAQNAFGYRYGRLLIPILTGSEAIRIRYQKGIQEVMLPKGLEYRFESDQMMILHPSGKREKYKLFTKEQRLELYQREKKE</sequence>
<gene>
    <name evidence="1" type="ORF">SAMN05444424_0501</name>
</gene>
<comment type="caution">
    <text evidence="1">The sequence shown here is derived from an EMBL/GenBank/DDBJ whole genome shotgun (WGS) entry which is preliminary data.</text>
</comment>
<accession>A0AAQ1MBY4</accession>
<reference evidence="2" key="1">
    <citation type="submission" date="2016-11" db="EMBL/GenBank/DDBJ databases">
        <authorList>
            <person name="Jaros S."/>
            <person name="Januszkiewicz K."/>
            <person name="Wedrychowicz H."/>
        </authorList>
    </citation>
    <scope>NUCLEOTIDE SEQUENCE [LARGE SCALE GENOMIC DNA]</scope>
    <source>
        <strain evidence="2">DSM 4029</strain>
    </source>
</reference>
<dbReference type="AlphaFoldDB" id="A0AAQ1MBY4"/>
<name>A0AAQ1MBY4_9FIRM</name>
<evidence type="ECO:0000313" key="1">
    <source>
        <dbReference type="EMBL" id="SHF73554.1"/>
    </source>
</evidence>
<dbReference type="RefSeq" id="WP_044992361.1">
    <property type="nucleotide sequence ID" value="NZ_FQVY01000001.1"/>
</dbReference>
<protein>
    <submittedName>
        <fullName evidence="1">Uncharacterized protein</fullName>
    </submittedName>
</protein>
<dbReference type="Proteomes" id="UP000184089">
    <property type="component" value="Unassembled WGS sequence"/>
</dbReference>
<evidence type="ECO:0000313" key="2">
    <source>
        <dbReference type="Proteomes" id="UP000184089"/>
    </source>
</evidence>
<organism evidence="1 2">
    <name type="scientific">Bittarella massiliensis</name>
    <name type="common">ex Durand et al. 2017</name>
    <dbReference type="NCBI Taxonomy" id="1720313"/>
    <lineage>
        <taxon>Bacteria</taxon>
        <taxon>Bacillati</taxon>
        <taxon>Bacillota</taxon>
        <taxon>Clostridia</taxon>
        <taxon>Eubacteriales</taxon>
        <taxon>Oscillospiraceae</taxon>
        <taxon>Bittarella (ex Durand et al. 2017)</taxon>
    </lineage>
</organism>